<feature type="domain" description="Type II secretion system protein GspF" evidence="7">
    <location>
        <begin position="157"/>
        <end position="282"/>
    </location>
</feature>
<comment type="subcellular location">
    <subcellularLocation>
        <location evidence="1">Cell membrane</location>
        <topology evidence="1">Multi-pass membrane protein</topology>
    </subcellularLocation>
</comment>
<dbReference type="PANTHER" id="PTHR35007">
    <property type="entry name" value="INTEGRAL MEMBRANE PROTEIN-RELATED"/>
    <property type="match status" value="1"/>
</dbReference>
<keyword evidence="3 6" id="KW-0812">Transmembrane</keyword>
<name>A0A1J4QAL6_9GAMM</name>
<dbReference type="RefSeq" id="WP_071473647.1">
    <property type="nucleotide sequence ID" value="NZ_MDKE01000044.1"/>
</dbReference>
<comment type="caution">
    <text evidence="8">The sequence shown here is derived from an EMBL/GenBank/DDBJ whole genome shotgun (WGS) entry which is preliminary data.</text>
</comment>
<feature type="transmembrane region" description="Helical" evidence="6">
    <location>
        <begin position="117"/>
        <end position="136"/>
    </location>
</feature>
<dbReference type="InterPro" id="IPR018076">
    <property type="entry name" value="T2SS_GspF_dom"/>
</dbReference>
<dbReference type="Gene3D" id="1.20.81.30">
    <property type="entry name" value="Type II secretion system (T2SS), domain F"/>
    <property type="match status" value="1"/>
</dbReference>
<accession>A0A1J4QAL6</accession>
<evidence type="ECO:0000256" key="3">
    <source>
        <dbReference type="ARBA" id="ARBA00022692"/>
    </source>
</evidence>
<dbReference type="GO" id="GO:0005886">
    <property type="term" value="C:plasma membrane"/>
    <property type="evidence" value="ECO:0007669"/>
    <property type="project" value="UniProtKB-SubCell"/>
</dbReference>
<dbReference type="InterPro" id="IPR042094">
    <property type="entry name" value="T2SS_GspF_sf"/>
</dbReference>
<reference evidence="8 9" key="1">
    <citation type="submission" date="2016-07" db="EMBL/GenBank/DDBJ databases">
        <title>Draft Genome Sequence of Oceanisphaera psychrotolerans, isolated from coastal sediment samples.</title>
        <authorList>
            <person name="Zhuo S."/>
            <person name="Ruan Z."/>
        </authorList>
    </citation>
    <scope>NUCLEOTIDE SEQUENCE [LARGE SCALE GENOMIC DNA]</scope>
    <source>
        <strain evidence="8 9">LAM-WHM-ZC</strain>
    </source>
</reference>
<evidence type="ECO:0000256" key="1">
    <source>
        <dbReference type="ARBA" id="ARBA00004651"/>
    </source>
</evidence>
<keyword evidence="2" id="KW-1003">Cell membrane</keyword>
<evidence type="ECO:0000313" key="8">
    <source>
        <dbReference type="EMBL" id="OIN06632.1"/>
    </source>
</evidence>
<organism evidence="8 9">
    <name type="scientific">Oceanisphaera psychrotolerans</name>
    <dbReference type="NCBI Taxonomy" id="1414654"/>
    <lineage>
        <taxon>Bacteria</taxon>
        <taxon>Pseudomonadati</taxon>
        <taxon>Pseudomonadota</taxon>
        <taxon>Gammaproteobacteria</taxon>
        <taxon>Aeromonadales</taxon>
        <taxon>Aeromonadaceae</taxon>
        <taxon>Oceanisphaera</taxon>
    </lineage>
</organism>
<evidence type="ECO:0000256" key="2">
    <source>
        <dbReference type="ARBA" id="ARBA00022475"/>
    </source>
</evidence>
<evidence type="ECO:0000256" key="5">
    <source>
        <dbReference type="ARBA" id="ARBA00023136"/>
    </source>
</evidence>
<feature type="transmembrane region" description="Helical" evidence="6">
    <location>
        <begin position="267"/>
        <end position="289"/>
    </location>
</feature>
<feature type="transmembrane region" description="Helical" evidence="6">
    <location>
        <begin position="93"/>
        <end position="111"/>
    </location>
</feature>
<keyword evidence="5 6" id="KW-0472">Membrane</keyword>
<proteinExistence type="predicted"/>
<keyword evidence="9" id="KW-1185">Reference proteome</keyword>
<dbReference type="STRING" id="1414654.BFR47_04630"/>
<evidence type="ECO:0000259" key="7">
    <source>
        <dbReference type="Pfam" id="PF00482"/>
    </source>
</evidence>
<dbReference type="Pfam" id="PF00482">
    <property type="entry name" value="T2SSF"/>
    <property type="match status" value="1"/>
</dbReference>
<dbReference type="Proteomes" id="UP000243073">
    <property type="component" value="Unassembled WGS sequence"/>
</dbReference>
<evidence type="ECO:0000256" key="6">
    <source>
        <dbReference type="SAM" id="Phobius"/>
    </source>
</evidence>
<keyword evidence="4 6" id="KW-1133">Transmembrane helix</keyword>
<dbReference type="AlphaFoldDB" id="A0A1J4QAL6"/>
<sequence length="324" mass="36858">MTSNTLIFLALVGLAVVFLSLAMFVPVTQPRLNRSALLKRRLEALEAENREQQQVSIYRTKRLDALSPLLRRLETSALMERVAFALELAGSRLYAYQLVLMIGAGSLMLAVLCWWLWQSWLLVLMALVLPALAVHLKLKRNYYHRLALYEQQLPEALDIMKRGLQAGYSFADTIKLISEQMPNPLGREFALVFADINYRKDIRKAMTGLLERVPSVSNMALISAVQVQRETGGNLVENIDKLATIIRDRFKFNRHVRTLSAEGRMSGWVLVLTPFALFALMYVTTPSYITELVTTKDGRRLLIYGGIAMTLGIWWISRIIKIEV</sequence>
<feature type="transmembrane region" description="Helical" evidence="6">
    <location>
        <begin position="6"/>
        <end position="25"/>
    </location>
</feature>
<dbReference type="EMBL" id="MDKE01000044">
    <property type="protein sequence ID" value="OIN06632.1"/>
    <property type="molecule type" value="Genomic_DNA"/>
</dbReference>
<dbReference type="OrthoDB" id="5611741at2"/>
<evidence type="ECO:0000313" key="9">
    <source>
        <dbReference type="Proteomes" id="UP000243073"/>
    </source>
</evidence>
<dbReference type="PANTHER" id="PTHR35007:SF1">
    <property type="entry name" value="PILUS ASSEMBLY PROTEIN"/>
    <property type="match status" value="1"/>
</dbReference>
<feature type="transmembrane region" description="Helical" evidence="6">
    <location>
        <begin position="301"/>
        <end position="320"/>
    </location>
</feature>
<gene>
    <name evidence="8" type="ORF">BFR47_04630</name>
</gene>
<protein>
    <submittedName>
        <fullName evidence="8">Pilus assembly protein TadB</fullName>
    </submittedName>
</protein>
<evidence type="ECO:0000256" key="4">
    <source>
        <dbReference type="ARBA" id="ARBA00022989"/>
    </source>
</evidence>